<dbReference type="Proteomes" id="UP000000268">
    <property type="component" value="Chromosome"/>
</dbReference>
<proteinExistence type="predicted"/>
<reference evidence="2 3" key="1">
    <citation type="journal article" date="2008" name="Proc. Natl. Acad. Sci. U.S.A.">
        <title>Niche adaptation and genome expansion in the chlorophyll d-producing cyanobacterium Acaryochloris marina.</title>
        <authorList>
            <person name="Swingley W.D."/>
            <person name="Chen M."/>
            <person name="Cheung P.C."/>
            <person name="Conrad A.L."/>
            <person name="Dejesa L.C."/>
            <person name="Hao J."/>
            <person name="Honchak B.M."/>
            <person name="Karbach L.E."/>
            <person name="Kurdoglu A."/>
            <person name="Lahiri S."/>
            <person name="Mastrian S.D."/>
            <person name="Miyashita H."/>
            <person name="Page L."/>
            <person name="Ramakrishna P."/>
            <person name="Satoh S."/>
            <person name="Sattley W.M."/>
            <person name="Shimada Y."/>
            <person name="Taylor H.L."/>
            <person name="Tomo T."/>
            <person name="Tsuchiya T."/>
            <person name="Wang Z.T."/>
            <person name="Raymond J."/>
            <person name="Mimuro M."/>
            <person name="Blankenship R.E."/>
            <person name="Touchman J.W."/>
        </authorList>
    </citation>
    <scope>NUCLEOTIDE SEQUENCE [LARGE SCALE GENOMIC DNA]</scope>
    <source>
        <strain evidence="3">MBIC 11017</strain>
    </source>
</reference>
<feature type="transmembrane region" description="Helical" evidence="1">
    <location>
        <begin position="59"/>
        <end position="83"/>
    </location>
</feature>
<evidence type="ECO:0000313" key="3">
    <source>
        <dbReference type="Proteomes" id="UP000000268"/>
    </source>
</evidence>
<organism evidence="2 3">
    <name type="scientific">Acaryochloris marina (strain MBIC 11017)</name>
    <dbReference type="NCBI Taxonomy" id="329726"/>
    <lineage>
        <taxon>Bacteria</taxon>
        <taxon>Bacillati</taxon>
        <taxon>Cyanobacteriota</taxon>
        <taxon>Cyanophyceae</taxon>
        <taxon>Acaryochloridales</taxon>
        <taxon>Acaryochloridaceae</taxon>
        <taxon>Acaryochloris</taxon>
    </lineage>
</organism>
<name>B0C243_ACAM1</name>
<feature type="transmembrane region" description="Helical" evidence="1">
    <location>
        <begin position="181"/>
        <end position="202"/>
    </location>
</feature>
<dbReference type="KEGG" id="amr:AM1_2334"/>
<feature type="transmembrane region" description="Helical" evidence="1">
    <location>
        <begin position="146"/>
        <end position="169"/>
    </location>
</feature>
<dbReference type="STRING" id="329726.AM1_2334"/>
<feature type="transmembrane region" description="Helical" evidence="1">
    <location>
        <begin position="474"/>
        <end position="498"/>
    </location>
</feature>
<sequence>MTSTFLNRVGNWNPQLLREFRGRLKSRSIAATIVVSLVGQTLLGLVFSQQTYKSVLERWAGLAEAMIWILPFALFTAGSYYLVSDLNQEEKRGTLNFIRLSPRPSRGVLLGKMLGVPILPYLAIGLAIPLHIMAGLNSGMPIFFLISYYLLLAAGCFALFSLAILYGLLSSSRTIAVGQQSVVAVAFAGLTLFFLAPLYMTWNMAVTWRPLGISEWSAQWNPYPYAGEDQNAPIQWFGQTINQSAFFSHWFTLSFLAIATALIWLMLVRLFRNPNTTVMSKWQSYAIVAFLEPLVLGFFVVTSDQANFAESTAEAGTWLLYAFNIGLTIVIMLALCPQRASLLDWVRFQKHPQGILRDLVWADKSPAILAIAINLIIINALYVPWMLLVGVEKETPTVAAIIVLSMTGVLLIYTAVVQQIFALKIRNPYTWTMGGLGLWMLVPPIMLSIVSIVPDQVPAAMMIWTFLGYPFSDFAEPMVISSALVGLVAQLCVIVLLVRQFQNHLQNLSHAQARPVAG</sequence>
<feature type="transmembrane region" description="Helical" evidence="1">
    <location>
        <begin position="109"/>
        <end position="134"/>
    </location>
</feature>
<feature type="transmembrane region" description="Helical" evidence="1">
    <location>
        <begin position="429"/>
        <end position="454"/>
    </location>
</feature>
<gene>
    <name evidence="2" type="ordered locus">AM1_2334</name>
</gene>
<feature type="transmembrane region" description="Helical" evidence="1">
    <location>
        <begin position="282"/>
        <end position="301"/>
    </location>
</feature>
<dbReference type="AlphaFoldDB" id="B0C243"/>
<protein>
    <submittedName>
        <fullName evidence="2">Conserved hypothetical membrane protein</fullName>
    </submittedName>
</protein>
<dbReference type="eggNOG" id="COG1668">
    <property type="taxonomic scope" value="Bacteria"/>
</dbReference>
<evidence type="ECO:0000313" key="2">
    <source>
        <dbReference type="EMBL" id="ABW27344.1"/>
    </source>
</evidence>
<feature type="transmembrane region" description="Helical" evidence="1">
    <location>
        <begin position="367"/>
        <end position="385"/>
    </location>
</feature>
<dbReference type="EMBL" id="CP000828">
    <property type="protein sequence ID" value="ABW27344.1"/>
    <property type="molecule type" value="Genomic_DNA"/>
</dbReference>
<dbReference type="RefSeq" id="WP_012162818.1">
    <property type="nucleotide sequence ID" value="NC_009925.1"/>
</dbReference>
<feature type="transmembrane region" description="Helical" evidence="1">
    <location>
        <begin position="28"/>
        <end position="47"/>
    </location>
</feature>
<feature type="transmembrane region" description="Helical" evidence="1">
    <location>
        <begin position="250"/>
        <end position="270"/>
    </location>
</feature>
<keyword evidence="1" id="KW-1133">Transmembrane helix</keyword>
<evidence type="ECO:0000256" key="1">
    <source>
        <dbReference type="SAM" id="Phobius"/>
    </source>
</evidence>
<dbReference type="HOGENOM" id="CLU_031448_0_0_3"/>
<keyword evidence="1" id="KW-0472">Membrane</keyword>
<keyword evidence="1" id="KW-0812">Transmembrane</keyword>
<keyword evidence="3" id="KW-1185">Reference proteome</keyword>
<dbReference type="OrthoDB" id="458286at2"/>
<accession>B0C243</accession>
<feature type="transmembrane region" description="Helical" evidence="1">
    <location>
        <begin position="321"/>
        <end position="346"/>
    </location>
</feature>
<feature type="transmembrane region" description="Helical" evidence="1">
    <location>
        <begin position="397"/>
        <end position="417"/>
    </location>
</feature>